<protein>
    <submittedName>
        <fullName evidence="1">Uncharacterized protein</fullName>
    </submittedName>
</protein>
<dbReference type="GO" id="GO:0006413">
    <property type="term" value="P:translational initiation"/>
    <property type="evidence" value="ECO:0007669"/>
    <property type="project" value="InterPro"/>
</dbReference>
<dbReference type="SUPFAM" id="SSF55200">
    <property type="entry name" value="Translation initiation factor IF3, C-terminal domain"/>
    <property type="match status" value="1"/>
</dbReference>
<dbReference type="AlphaFoldDB" id="A0A9W8LQN1"/>
<reference evidence="1" key="1">
    <citation type="submission" date="2022-07" db="EMBL/GenBank/DDBJ databases">
        <title>Phylogenomic reconstructions and comparative analyses of Kickxellomycotina fungi.</title>
        <authorList>
            <person name="Reynolds N.K."/>
            <person name="Stajich J.E."/>
            <person name="Barry K."/>
            <person name="Grigoriev I.V."/>
            <person name="Crous P."/>
            <person name="Smith M.E."/>
        </authorList>
    </citation>
    <scope>NUCLEOTIDE SEQUENCE</scope>
    <source>
        <strain evidence="1">NRRL 1565</strain>
    </source>
</reference>
<dbReference type="InterPro" id="IPR036788">
    <property type="entry name" value="T_IF-3_C_sf"/>
</dbReference>
<dbReference type="OrthoDB" id="21573at2759"/>
<comment type="caution">
    <text evidence="1">The sequence shown here is derived from an EMBL/GenBank/DDBJ whole genome shotgun (WGS) entry which is preliminary data.</text>
</comment>
<dbReference type="EMBL" id="JANBUO010001951">
    <property type="protein sequence ID" value="KAJ2796269.1"/>
    <property type="molecule type" value="Genomic_DNA"/>
</dbReference>
<dbReference type="Gene3D" id="3.30.110.10">
    <property type="entry name" value="Translation initiation factor 3 (IF-3), C-terminal domain"/>
    <property type="match status" value="1"/>
</dbReference>
<gene>
    <name evidence="1" type="ORF">H4R20_005588</name>
</gene>
<keyword evidence="2" id="KW-1185">Reference proteome</keyword>
<accession>A0A9W8LQN1</accession>
<sequence length="103" mass="11657">QRTKEQAVEMTAAITDHDLAVKKKKIAIILKRGRRVIVKIELKSKDSSVDRRKIIGESIIEDLKDLCSNVAQPVVQKYMWSVALQGNRPKDDVEPESTNDSLE</sequence>
<dbReference type="Proteomes" id="UP001140094">
    <property type="component" value="Unassembled WGS sequence"/>
</dbReference>
<evidence type="ECO:0000313" key="2">
    <source>
        <dbReference type="Proteomes" id="UP001140094"/>
    </source>
</evidence>
<name>A0A9W8LQN1_9FUNG</name>
<organism evidence="1 2">
    <name type="scientific">Coemansia guatemalensis</name>
    <dbReference type="NCBI Taxonomy" id="2761395"/>
    <lineage>
        <taxon>Eukaryota</taxon>
        <taxon>Fungi</taxon>
        <taxon>Fungi incertae sedis</taxon>
        <taxon>Zoopagomycota</taxon>
        <taxon>Kickxellomycotina</taxon>
        <taxon>Kickxellomycetes</taxon>
        <taxon>Kickxellales</taxon>
        <taxon>Kickxellaceae</taxon>
        <taxon>Coemansia</taxon>
    </lineage>
</organism>
<evidence type="ECO:0000313" key="1">
    <source>
        <dbReference type="EMBL" id="KAJ2796269.1"/>
    </source>
</evidence>
<proteinExistence type="predicted"/>
<feature type="non-terminal residue" evidence="1">
    <location>
        <position position="1"/>
    </location>
</feature>